<dbReference type="AlphaFoldDB" id="A0A428Z3L9"/>
<dbReference type="GO" id="GO:0005829">
    <property type="term" value="C:cytosol"/>
    <property type="evidence" value="ECO:0007669"/>
    <property type="project" value="TreeGrafter"/>
</dbReference>
<keyword evidence="3" id="KW-0804">Transcription</keyword>
<evidence type="ECO:0000313" key="5">
    <source>
        <dbReference type="EMBL" id="RSM80723.1"/>
    </source>
</evidence>
<dbReference type="InterPro" id="IPR019888">
    <property type="entry name" value="Tscrpt_reg_AsnC-like"/>
</dbReference>
<accession>A0A428Z3L9</accession>
<evidence type="ECO:0000259" key="4">
    <source>
        <dbReference type="PROSITE" id="PS50956"/>
    </source>
</evidence>
<dbReference type="InterPro" id="IPR011991">
    <property type="entry name" value="ArsR-like_HTH"/>
</dbReference>
<sequence>MPRPYDSPRHSWRRFMWQGGQCTTDNPVMDAIDKVILGELIRDGRVSFRDLAERVRLSPTATAERVRKLQESGVISGFRAEVDMAALGRPLKAFIDVRLRPGPDHAELEAALLTLPAVLSGVHVTGGWDYTLTVACRDVAELDEVVMALPRSFGVVETNTRLLLRELAGSGGEAVTRLLG</sequence>
<dbReference type="PANTHER" id="PTHR30154:SF34">
    <property type="entry name" value="TRANSCRIPTIONAL REGULATOR AZLB"/>
    <property type="match status" value="1"/>
</dbReference>
<feature type="domain" description="HTH asnC-type" evidence="4">
    <location>
        <begin position="29"/>
        <end position="90"/>
    </location>
</feature>
<protein>
    <submittedName>
        <fullName evidence="5">Lrp/AsnC family transcriptional regulator</fullName>
    </submittedName>
</protein>
<dbReference type="Gene3D" id="1.10.10.10">
    <property type="entry name" value="Winged helix-like DNA-binding domain superfamily/Winged helix DNA-binding domain"/>
    <property type="match status" value="1"/>
</dbReference>
<dbReference type="InterPro" id="IPR036388">
    <property type="entry name" value="WH-like_DNA-bd_sf"/>
</dbReference>
<keyword evidence="2" id="KW-0238">DNA-binding</keyword>
<evidence type="ECO:0000256" key="2">
    <source>
        <dbReference type="ARBA" id="ARBA00023125"/>
    </source>
</evidence>
<name>A0A428Z3L9_KIBAR</name>
<dbReference type="Pfam" id="PF13412">
    <property type="entry name" value="HTH_24"/>
    <property type="match status" value="1"/>
</dbReference>
<dbReference type="GO" id="GO:0043200">
    <property type="term" value="P:response to amino acid"/>
    <property type="evidence" value="ECO:0007669"/>
    <property type="project" value="TreeGrafter"/>
</dbReference>
<dbReference type="InterPro" id="IPR011008">
    <property type="entry name" value="Dimeric_a/b-barrel"/>
</dbReference>
<dbReference type="SMART" id="SM00344">
    <property type="entry name" value="HTH_ASNC"/>
    <property type="match status" value="1"/>
</dbReference>
<evidence type="ECO:0000256" key="3">
    <source>
        <dbReference type="ARBA" id="ARBA00023163"/>
    </source>
</evidence>
<dbReference type="SUPFAM" id="SSF54909">
    <property type="entry name" value="Dimeric alpha+beta barrel"/>
    <property type="match status" value="1"/>
</dbReference>
<dbReference type="PROSITE" id="PS50956">
    <property type="entry name" value="HTH_ASNC_2"/>
    <property type="match status" value="1"/>
</dbReference>
<proteinExistence type="predicted"/>
<reference evidence="5 6" key="1">
    <citation type="submission" date="2018-05" db="EMBL/GenBank/DDBJ databases">
        <title>Evolution of GPA BGCs.</title>
        <authorList>
            <person name="Waglechner N."/>
            <person name="Wright G.D."/>
        </authorList>
    </citation>
    <scope>NUCLEOTIDE SEQUENCE [LARGE SCALE GENOMIC DNA]</scope>
    <source>
        <strain evidence="5 6">A82846</strain>
    </source>
</reference>
<dbReference type="Pfam" id="PF01037">
    <property type="entry name" value="AsnC_trans_reg"/>
    <property type="match status" value="1"/>
</dbReference>
<dbReference type="PRINTS" id="PR00033">
    <property type="entry name" value="HTHASNC"/>
</dbReference>
<evidence type="ECO:0000256" key="1">
    <source>
        <dbReference type="ARBA" id="ARBA00023015"/>
    </source>
</evidence>
<dbReference type="InterPro" id="IPR000485">
    <property type="entry name" value="AsnC-type_HTH_dom"/>
</dbReference>
<dbReference type="PANTHER" id="PTHR30154">
    <property type="entry name" value="LEUCINE-RESPONSIVE REGULATORY PROTEIN"/>
    <property type="match status" value="1"/>
</dbReference>
<dbReference type="Proteomes" id="UP000287547">
    <property type="component" value="Unassembled WGS sequence"/>
</dbReference>
<evidence type="ECO:0000313" key="6">
    <source>
        <dbReference type="Proteomes" id="UP000287547"/>
    </source>
</evidence>
<dbReference type="CDD" id="cd00090">
    <property type="entry name" value="HTH_ARSR"/>
    <property type="match status" value="1"/>
</dbReference>
<organism evidence="5 6">
    <name type="scientific">Kibdelosporangium aridum</name>
    <dbReference type="NCBI Taxonomy" id="2030"/>
    <lineage>
        <taxon>Bacteria</taxon>
        <taxon>Bacillati</taxon>
        <taxon>Actinomycetota</taxon>
        <taxon>Actinomycetes</taxon>
        <taxon>Pseudonocardiales</taxon>
        <taxon>Pseudonocardiaceae</taxon>
        <taxon>Kibdelosporangium</taxon>
    </lineage>
</organism>
<comment type="caution">
    <text evidence="5">The sequence shown here is derived from an EMBL/GenBank/DDBJ whole genome shotgun (WGS) entry which is preliminary data.</text>
</comment>
<keyword evidence="1" id="KW-0805">Transcription regulation</keyword>
<dbReference type="InterPro" id="IPR036390">
    <property type="entry name" value="WH_DNA-bd_sf"/>
</dbReference>
<dbReference type="InterPro" id="IPR019887">
    <property type="entry name" value="Tscrpt_reg_AsnC/Lrp_C"/>
</dbReference>
<dbReference type="GO" id="GO:0043565">
    <property type="term" value="F:sequence-specific DNA binding"/>
    <property type="evidence" value="ECO:0007669"/>
    <property type="project" value="InterPro"/>
</dbReference>
<dbReference type="OrthoDB" id="166264at2"/>
<dbReference type="Gene3D" id="3.30.70.920">
    <property type="match status" value="1"/>
</dbReference>
<dbReference type="EMBL" id="QHKI01000028">
    <property type="protein sequence ID" value="RSM80723.1"/>
    <property type="molecule type" value="Genomic_DNA"/>
</dbReference>
<dbReference type="SUPFAM" id="SSF46785">
    <property type="entry name" value="Winged helix' DNA-binding domain"/>
    <property type="match status" value="1"/>
</dbReference>
<gene>
    <name evidence="5" type="ORF">DMH04_29820</name>
</gene>